<keyword evidence="6" id="KW-1185">Reference proteome</keyword>
<proteinExistence type="inferred from homology"/>
<comment type="subcellular location">
    <subcellularLocation>
        <location evidence="1">Lipid droplet</location>
    </subcellularLocation>
</comment>
<dbReference type="EMBL" id="CAACVR010000076">
    <property type="protein sequence ID" value="VEU24292.1"/>
    <property type="molecule type" value="Genomic_DNA"/>
</dbReference>
<protein>
    <submittedName>
        <fullName evidence="5">DEKNAAC105494</fullName>
    </submittedName>
</protein>
<dbReference type="PANTHER" id="PTHR11695">
    <property type="entry name" value="ALCOHOL DEHYDROGENASE RELATED"/>
    <property type="match status" value="1"/>
</dbReference>
<dbReference type="GO" id="GO:0005739">
    <property type="term" value="C:mitochondrion"/>
    <property type="evidence" value="ECO:0007669"/>
    <property type="project" value="TreeGrafter"/>
</dbReference>
<dbReference type="InParanoid" id="A0A448YTN7"/>
<dbReference type="Proteomes" id="UP000290900">
    <property type="component" value="Unassembled WGS sequence"/>
</dbReference>
<dbReference type="InterPro" id="IPR050700">
    <property type="entry name" value="YIM1/Zinc_Alcohol_DH_Fams"/>
</dbReference>
<evidence type="ECO:0000313" key="5">
    <source>
        <dbReference type="EMBL" id="VEU24292.1"/>
    </source>
</evidence>
<dbReference type="InterPro" id="IPR020843">
    <property type="entry name" value="ER"/>
</dbReference>
<dbReference type="SUPFAM" id="SSF51735">
    <property type="entry name" value="NAD(P)-binding Rossmann-fold domains"/>
    <property type="match status" value="1"/>
</dbReference>
<reference evidence="5 6" key="1">
    <citation type="submission" date="2018-12" db="EMBL/GenBank/DDBJ databases">
        <authorList>
            <person name="Tiukova I."/>
            <person name="Dainat J."/>
        </authorList>
    </citation>
    <scope>NUCLEOTIDE SEQUENCE [LARGE SCALE GENOMIC DNA]</scope>
</reference>
<dbReference type="STRING" id="13370.A0A448YTN7"/>
<dbReference type="InterPro" id="IPR013154">
    <property type="entry name" value="ADH-like_N"/>
</dbReference>
<dbReference type="SMART" id="SM00829">
    <property type="entry name" value="PKS_ER"/>
    <property type="match status" value="1"/>
</dbReference>
<dbReference type="SUPFAM" id="SSF50129">
    <property type="entry name" value="GroES-like"/>
    <property type="match status" value="1"/>
</dbReference>
<dbReference type="PANTHER" id="PTHR11695:SF294">
    <property type="entry name" value="RETICULON-4-INTERACTING PROTEIN 1, MITOCHONDRIAL"/>
    <property type="match status" value="1"/>
</dbReference>
<dbReference type="InterPro" id="IPR011032">
    <property type="entry name" value="GroES-like_sf"/>
</dbReference>
<keyword evidence="2" id="KW-0551">Lipid droplet</keyword>
<evidence type="ECO:0000259" key="4">
    <source>
        <dbReference type="SMART" id="SM00829"/>
    </source>
</evidence>
<evidence type="ECO:0000256" key="1">
    <source>
        <dbReference type="ARBA" id="ARBA00004502"/>
    </source>
</evidence>
<dbReference type="FunCoup" id="A0A448YTN7">
    <property type="interactions" value="165"/>
</dbReference>
<dbReference type="OrthoDB" id="3509362at2759"/>
<dbReference type="Gene3D" id="3.40.50.720">
    <property type="entry name" value="NAD(P)-binding Rossmann-like Domain"/>
    <property type="match status" value="1"/>
</dbReference>
<evidence type="ECO:0000313" key="6">
    <source>
        <dbReference type="Proteomes" id="UP000290900"/>
    </source>
</evidence>
<dbReference type="AlphaFoldDB" id="A0A448YTN7"/>
<evidence type="ECO:0000256" key="2">
    <source>
        <dbReference type="ARBA" id="ARBA00022677"/>
    </source>
</evidence>
<name>A0A448YTN7_BRENA</name>
<dbReference type="Gene3D" id="3.90.180.10">
    <property type="entry name" value="Medium-chain alcohol dehydrogenases, catalytic domain"/>
    <property type="match status" value="1"/>
</dbReference>
<accession>A0A448YTN7</accession>
<dbReference type="InterPro" id="IPR036291">
    <property type="entry name" value="NAD(P)-bd_dom_sf"/>
</dbReference>
<sequence>MSIPALPKIVDGKIQSRAVTFTNWNFPVELRTVELATASAEDIVKPNEILVKTAAASINPADCVIKSLTPPWFFGSTVKTMGGDFSGVVLKAGSKTVYKPGDRVHGDMISPTAIAGSLSEYLLFDPEKIVFCGKIPEGMSFIQAAATPLAGGASYEALKAHEGPLQGAHLLVLGAGTSVGSYAIQFAKSFFGVKTVTGTCSPRSFERVRALGADNVVDYTKRGSHELEGILEDVKENGKYDIVIDCVRDPILYGNLDLVLKPKAEKGVFVQVMGSKSLDYKNVSIVDILPPRDFFIEQTKEVLHLSKFRFASLMEYPDKTYLPALHQLWARNQLHIDIDSIHKIEDFQVAYDKVASCGAQGKVILTF</sequence>
<evidence type="ECO:0000256" key="3">
    <source>
        <dbReference type="ARBA" id="ARBA00038249"/>
    </source>
</evidence>
<dbReference type="Pfam" id="PF13602">
    <property type="entry name" value="ADH_zinc_N_2"/>
    <property type="match status" value="1"/>
</dbReference>
<dbReference type="GO" id="GO:0016491">
    <property type="term" value="F:oxidoreductase activity"/>
    <property type="evidence" value="ECO:0007669"/>
    <property type="project" value="InterPro"/>
</dbReference>
<dbReference type="GO" id="GO:0005811">
    <property type="term" value="C:lipid droplet"/>
    <property type="evidence" value="ECO:0007669"/>
    <property type="project" value="UniProtKB-SubCell"/>
</dbReference>
<dbReference type="Pfam" id="PF08240">
    <property type="entry name" value="ADH_N"/>
    <property type="match status" value="1"/>
</dbReference>
<organism evidence="5 6">
    <name type="scientific">Brettanomyces naardenensis</name>
    <name type="common">Yeast</name>
    <dbReference type="NCBI Taxonomy" id="13370"/>
    <lineage>
        <taxon>Eukaryota</taxon>
        <taxon>Fungi</taxon>
        <taxon>Dikarya</taxon>
        <taxon>Ascomycota</taxon>
        <taxon>Saccharomycotina</taxon>
        <taxon>Pichiomycetes</taxon>
        <taxon>Pichiales</taxon>
        <taxon>Pichiaceae</taxon>
        <taxon>Brettanomyces</taxon>
    </lineage>
</organism>
<feature type="domain" description="Enoyl reductase (ER)" evidence="4">
    <location>
        <begin position="30"/>
        <end position="365"/>
    </location>
</feature>
<gene>
    <name evidence="5" type="ORF">BRENAR_LOCUS5020</name>
</gene>
<comment type="similarity">
    <text evidence="3">Belongs to the YIM1 family.</text>
</comment>